<dbReference type="GO" id="GO:0046872">
    <property type="term" value="F:metal ion binding"/>
    <property type="evidence" value="ECO:0007669"/>
    <property type="project" value="UniProtKB-KW"/>
</dbReference>
<sequence>MERIDHLLPWSTLGSEKRLSVFRFGCGARKVYIQSSLHADELPGMRTAWELKQRLRLLEAEGRLRGTVELVPVANPVGLGQMIQALHQGRFEMSSGRNFNRDFPDLLDAVIDSVGERLGSDPAANVALVRQALRAALDALPPATSELEGMQRLLYRHACDADLVLDLHCDFEAAIHLYTLPQQWPAFASLAARLGAAVGLLAEESGGGSFDEACSVPWLRLSRLYPRAELPLACLATTVELGGQADTTAQQAEANAAAILAFLAEQGFVEGEWPAAPEACCEGLPFEGTEYVHAPHTGVVSFLRRPGEWVEAGEPLFQVIDPLADRASTVCAGVSGVLFAIERMRYAQPGLWLAKVAGRQPIRQGRLLSD</sequence>
<reference evidence="6" key="1">
    <citation type="submission" date="2023-06" db="EMBL/GenBank/DDBJ databases">
        <authorList>
            <consortium name="Clinical and Environmental Microbiology Branch: Whole genome sequencing antimicrobial resistance pathogens in the healthcare setting"/>
        </authorList>
    </citation>
    <scope>NUCLEOTIDE SEQUENCE</scope>
    <source>
        <strain evidence="6">2021CK-01020</strain>
    </source>
</reference>
<organism evidence="6 7">
    <name type="scientific">Pseudomonas aeruginosa</name>
    <dbReference type="NCBI Taxonomy" id="287"/>
    <lineage>
        <taxon>Bacteria</taxon>
        <taxon>Pseudomonadati</taxon>
        <taxon>Pseudomonadota</taxon>
        <taxon>Gammaproteobacteria</taxon>
        <taxon>Pseudomonadales</taxon>
        <taxon>Pseudomonadaceae</taxon>
        <taxon>Pseudomonas</taxon>
    </lineage>
</organism>
<dbReference type="InterPro" id="IPR053138">
    <property type="entry name" value="N-alpha-Ac-DABA_deacetylase"/>
</dbReference>
<reference evidence="6" key="2">
    <citation type="submission" date="2023-10" db="EMBL/GenBank/DDBJ databases">
        <title>Pathogen: clinical or host-associated sample.</title>
        <authorList>
            <person name="Hergert J."/>
            <person name="Casey R."/>
            <person name="Wagner J."/>
            <person name="Young E.L."/>
            <person name="Oakeson K.F."/>
        </authorList>
    </citation>
    <scope>NUCLEOTIDE SEQUENCE</scope>
    <source>
        <strain evidence="6">2021CK-01020</strain>
    </source>
</reference>
<dbReference type="AlphaFoldDB" id="A0A077JPE3"/>
<keyword evidence="3" id="KW-0378">Hydrolase</keyword>
<gene>
    <name evidence="6" type="ORF">L4V69_26810</name>
</gene>
<protein>
    <submittedName>
        <fullName evidence="6">M14 family metallopeptidase</fullName>
    </submittedName>
</protein>
<dbReference type="PANTHER" id="PTHR37326">
    <property type="entry name" value="BLL3975 PROTEIN"/>
    <property type="match status" value="1"/>
</dbReference>
<dbReference type="EMBL" id="CP136986">
    <property type="protein sequence ID" value="WOS76090.1"/>
    <property type="molecule type" value="Genomic_DNA"/>
</dbReference>
<dbReference type="SUPFAM" id="SSF53187">
    <property type="entry name" value="Zn-dependent exopeptidases"/>
    <property type="match status" value="1"/>
</dbReference>
<evidence type="ECO:0000313" key="6">
    <source>
        <dbReference type="EMBL" id="WOS76090.1"/>
    </source>
</evidence>
<dbReference type="PANTHER" id="PTHR37326:SF1">
    <property type="entry name" value="BLL3975 PROTEIN"/>
    <property type="match status" value="1"/>
</dbReference>
<dbReference type="Pfam" id="PF24827">
    <property type="entry name" value="AstE_AspA_cat"/>
    <property type="match status" value="1"/>
</dbReference>
<dbReference type="GO" id="GO:0016788">
    <property type="term" value="F:hydrolase activity, acting on ester bonds"/>
    <property type="evidence" value="ECO:0007669"/>
    <property type="project" value="InterPro"/>
</dbReference>
<evidence type="ECO:0000259" key="5">
    <source>
        <dbReference type="Pfam" id="PF24827"/>
    </source>
</evidence>
<dbReference type="RefSeq" id="WP_003085938.1">
    <property type="nucleotide sequence ID" value="NZ_AP014622.1"/>
</dbReference>
<accession>A0A077JPE3</accession>
<evidence type="ECO:0000256" key="3">
    <source>
        <dbReference type="ARBA" id="ARBA00022801"/>
    </source>
</evidence>
<feature type="domain" description="Succinylglutamate desuccinylase/Aspartoacylase catalytic" evidence="5">
    <location>
        <begin position="29"/>
        <end position="108"/>
    </location>
</feature>
<comment type="cofactor">
    <cofactor evidence="1">
        <name>Zn(2+)</name>
        <dbReference type="ChEBI" id="CHEBI:29105"/>
    </cofactor>
</comment>
<name>A0A077JPE3_PSEAI</name>
<dbReference type="InterPro" id="IPR055438">
    <property type="entry name" value="AstE_AspA_cat"/>
</dbReference>
<dbReference type="Proteomes" id="UP001297540">
    <property type="component" value="Chromosome"/>
</dbReference>
<keyword evidence="4" id="KW-0862">Zinc</keyword>
<dbReference type="Gene3D" id="3.40.630.10">
    <property type="entry name" value="Zn peptidases"/>
    <property type="match status" value="1"/>
</dbReference>
<proteinExistence type="predicted"/>
<evidence type="ECO:0000256" key="2">
    <source>
        <dbReference type="ARBA" id="ARBA00022723"/>
    </source>
</evidence>
<evidence type="ECO:0000256" key="4">
    <source>
        <dbReference type="ARBA" id="ARBA00022833"/>
    </source>
</evidence>
<dbReference type="CDD" id="cd06250">
    <property type="entry name" value="M14_PaAOTO_like"/>
    <property type="match status" value="1"/>
</dbReference>
<keyword evidence="2" id="KW-0479">Metal-binding</keyword>
<dbReference type="KEGG" id="paeb:NCGM1900_1831"/>
<evidence type="ECO:0000256" key="1">
    <source>
        <dbReference type="ARBA" id="ARBA00001947"/>
    </source>
</evidence>
<evidence type="ECO:0000313" key="7">
    <source>
        <dbReference type="Proteomes" id="UP001297540"/>
    </source>
</evidence>